<organism evidence="2 3">
    <name type="scientific">Kushneria phyllosphaerae</name>
    <dbReference type="NCBI Taxonomy" id="2100822"/>
    <lineage>
        <taxon>Bacteria</taxon>
        <taxon>Pseudomonadati</taxon>
        <taxon>Pseudomonadota</taxon>
        <taxon>Gammaproteobacteria</taxon>
        <taxon>Oceanospirillales</taxon>
        <taxon>Halomonadaceae</taxon>
        <taxon>Kushneria</taxon>
    </lineage>
</organism>
<keyword evidence="3" id="KW-1185">Reference proteome</keyword>
<proteinExistence type="predicted"/>
<dbReference type="AlphaFoldDB" id="A0A2R8CN71"/>
<dbReference type="RefSeq" id="WP_108843122.1">
    <property type="nucleotide sequence ID" value="NZ_ONZI01000003.1"/>
</dbReference>
<dbReference type="EMBL" id="ONZI01000003">
    <property type="protein sequence ID" value="SPJ34319.1"/>
    <property type="molecule type" value="Genomic_DNA"/>
</dbReference>
<evidence type="ECO:0000313" key="2">
    <source>
        <dbReference type="EMBL" id="SPJ34319.1"/>
    </source>
</evidence>
<keyword evidence="1" id="KW-0472">Membrane</keyword>
<evidence type="ECO:0000313" key="3">
    <source>
        <dbReference type="Proteomes" id="UP000244934"/>
    </source>
</evidence>
<gene>
    <name evidence="2" type="ORF">KSP9073_02353</name>
</gene>
<accession>A0A2R8CN71</accession>
<reference evidence="3" key="1">
    <citation type="submission" date="2018-03" db="EMBL/GenBank/DDBJ databases">
        <authorList>
            <person name="Navarro De La Torre S."/>
        </authorList>
    </citation>
    <scope>NUCLEOTIDE SEQUENCE [LARGE SCALE GENOMIC DNA]</scope>
    <source>
        <strain evidence="3">EAod3</strain>
    </source>
</reference>
<name>A0A2R8CN71_9GAMM</name>
<sequence>MHHYRHYPLGDIAVFILVILLSLLILMGGDTLTPDRGNNMPVWCEHHDGHCPGVSGDPARSLDG</sequence>
<keyword evidence="1" id="KW-0812">Transmembrane</keyword>
<evidence type="ECO:0000256" key="1">
    <source>
        <dbReference type="SAM" id="Phobius"/>
    </source>
</evidence>
<keyword evidence="1" id="KW-1133">Transmembrane helix</keyword>
<dbReference type="OrthoDB" id="6183662at2"/>
<feature type="transmembrane region" description="Helical" evidence="1">
    <location>
        <begin position="12"/>
        <end position="29"/>
    </location>
</feature>
<dbReference type="Proteomes" id="UP000244934">
    <property type="component" value="Unassembled WGS sequence"/>
</dbReference>
<protein>
    <submittedName>
        <fullName evidence="2">Uncharacterized protein</fullName>
    </submittedName>
</protein>